<organism evidence="5 6">
    <name type="scientific">Sorangium cellulosum</name>
    <name type="common">Polyangium cellulosum</name>
    <dbReference type="NCBI Taxonomy" id="56"/>
    <lineage>
        <taxon>Bacteria</taxon>
        <taxon>Pseudomonadati</taxon>
        <taxon>Myxococcota</taxon>
        <taxon>Polyangia</taxon>
        <taxon>Polyangiales</taxon>
        <taxon>Polyangiaceae</taxon>
        <taxon>Sorangium</taxon>
    </lineage>
</organism>
<protein>
    <submittedName>
        <fullName evidence="5">NADH oxidase</fullName>
    </submittedName>
</protein>
<evidence type="ECO:0000313" key="5">
    <source>
        <dbReference type="EMBL" id="KYF70649.1"/>
    </source>
</evidence>
<feature type="region of interest" description="Disordered" evidence="3">
    <location>
        <begin position="1"/>
        <end position="21"/>
    </location>
</feature>
<dbReference type="InterPro" id="IPR001155">
    <property type="entry name" value="OxRdtase_FMN_N"/>
</dbReference>
<dbReference type="EMBL" id="JEMA01000383">
    <property type="protein sequence ID" value="KYF70649.1"/>
    <property type="molecule type" value="Genomic_DNA"/>
</dbReference>
<keyword evidence="2" id="KW-0560">Oxidoreductase</keyword>
<dbReference type="GO" id="GO:0010181">
    <property type="term" value="F:FMN binding"/>
    <property type="evidence" value="ECO:0007669"/>
    <property type="project" value="InterPro"/>
</dbReference>
<feature type="region of interest" description="Disordered" evidence="3">
    <location>
        <begin position="472"/>
        <end position="494"/>
    </location>
</feature>
<dbReference type="AlphaFoldDB" id="A0A150QRR6"/>
<dbReference type="PANTHER" id="PTHR43656">
    <property type="entry name" value="BINDING OXIDOREDUCTASE, PUTATIVE (AFU_ORTHOLOGUE AFUA_2G08260)-RELATED"/>
    <property type="match status" value="1"/>
</dbReference>
<dbReference type="Proteomes" id="UP000075260">
    <property type="component" value="Unassembled WGS sequence"/>
</dbReference>
<evidence type="ECO:0000256" key="2">
    <source>
        <dbReference type="ARBA" id="ARBA00023002"/>
    </source>
</evidence>
<proteinExistence type="predicted"/>
<comment type="caution">
    <text evidence="5">The sequence shown here is derived from an EMBL/GenBank/DDBJ whole genome shotgun (WGS) entry which is preliminary data.</text>
</comment>
<dbReference type="Gene3D" id="3.20.20.70">
    <property type="entry name" value="Aldolase class I"/>
    <property type="match status" value="1"/>
</dbReference>
<accession>A0A150QRR6</accession>
<dbReference type="InterPro" id="IPR051799">
    <property type="entry name" value="NADH_flavin_oxidoreductase"/>
</dbReference>
<name>A0A150QRR6_SORCE</name>
<keyword evidence="1" id="KW-0285">Flavoprotein</keyword>
<evidence type="ECO:0000313" key="6">
    <source>
        <dbReference type="Proteomes" id="UP000075260"/>
    </source>
</evidence>
<evidence type="ECO:0000259" key="4">
    <source>
        <dbReference type="Pfam" id="PF00724"/>
    </source>
</evidence>
<dbReference type="PANTHER" id="PTHR43656:SF2">
    <property type="entry name" value="BINDING OXIDOREDUCTASE, PUTATIVE (AFU_ORTHOLOGUE AFUA_2G08260)-RELATED"/>
    <property type="match status" value="1"/>
</dbReference>
<feature type="domain" description="NADH:flavin oxidoreductase/NADH oxidase N-terminal" evidence="4">
    <location>
        <begin position="225"/>
        <end position="436"/>
    </location>
</feature>
<evidence type="ECO:0000256" key="1">
    <source>
        <dbReference type="ARBA" id="ARBA00022630"/>
    </source>
</evidence>
<dbReference type="SUPFAM" id="SSF51395">
    <property type="entry name" value="FMN-linked oxidoreductases"/>
    <property type="match status" value="1"/>
</dbReference>
<gene>
    <name evidence="5" type="ORF">BE15_46085</name>
</gene>
<dbReference type="Pfam" id="PF00724">
    <property type="entry name" value="Oxidored_FMN"/>
    <property type="match status" value="1"/>
</dbReference>
<dbReference type="OrthoDB" id="9784632at2"/>
<evidence type="ECO:0000256" key="3">
    <source>
        <dbReference type="SAM" id="MobiDB-lite"/>
    </source>
</evidence>
<reference evidence="5 6" key="1">
    <citation type="submission" date="2014-02" db="EMBL/GenBank/DDBJ databases">
        <title>The small core and large imbalanced accessory genome model reveals a collaborative survival strategy of Sorangium cellulosum strains in nature.</title>
        <authorList>
            <person name="Han K."/>
            <person name="Peng R."/>
            <person name="Blom J."/>
            <person name="Li Y.-Z."/>
        </authorList>
    </citation>
    <scope>NUCLEOTIDE SEQUENCE [LARGE SCALE GENOMIC DNA]</scope>
    <source>
        <strain evidence="5 6">So0008-312</strain>
    </source>
</reference>
<sequence>MWKPPERIRHAPPPDAPPTAGEAARARLFSPLRLASGLELAERSWVPAMVPWRATDDGLVTQDVLDWYGRFADGQPGALVVEATGIRDVPSGPLLRAGHDRFIPGLRELVRTVRARSGGRTRVFLQLIDFLRIRRRPPRDRFLREFLAITGAHRRALSEALGEPGLLGAPEVEVRERLVALDDERLSAVLAPRELEALRFGERERVTDVALPHIRDLPRALPGLFAAAAARAREAGFDGVELHYAHAYTMASFLSALNTRPDGYGGDRERRARLPLEVYAAVRAAVSPRFTVGCRFLCDDVIAGGNRVDDAAFFALAFARAGMDFLSLSTGGKFEDAKQPKVGEAAYPYTGPSGYECMPTALSDAAGPFGRQIPKQAQIRRAVREAGLETPVVVAGGICTFAQAEAILARGDADLIGAARQTLADPDWFLKLRLGRGGEVRRCIYSNYCEALDQRHRPVTCQLWDRQGLDAPGVATTDGGRRRLTAPPWRREQA</sequence>
<dbReference type="GO" id="GO:0016491">
    <property type="term" value="F:oxidoreductase activity"/>
    <property type="evidence" value="ECO:0007669"/>
    <property type="project" value="UniProtKB-KW"/>
</dbReference>
<dbReference type="InterPro" id="IPR013785">
    <property type="entry name" value="Aldolase_TIM"/>
</dbReference>
<dbReference type="RefSeq" id="WP_061607509.1">
    <property type="nucleotide sequence ID" value="NZ_JEMA01000383.1"/>
</dbReference>